<protein>
    <submittedName>
        <fullName evidence="2">Uncharacterized protein</fullName>
    </submittedName>
</protein>
<sequence>MNSPQCAAFDGNVFPALHVSEDVTIAQLHAAPSDIIVAIRGPLRRADVSSLFSVPSITVISPALVLIAVERDILCFFGMSAPKKSGFKPCRECGGRMSVSDLYNDCLWCLSSDHDVLECGSCQKMNPKALKESEAKLFLAKAKKEKRSHHRSSSGKSAKSHRKRRHHDSRHRSRASR</sequence>
<keyword evidence="3" id="KW-1185">Reference proteome</keyword>
<dbReference type="EMBL" id="JANPWB010000015">
    <property type="protein sequence ID" value="KAJ1087082.1"/>
    <property type="molecule type" value="Genomic_DNA"/>
</dbReference>
<comment type="caution">
    <text evidence="2">The sequence shown here is derived from an EMBL/GenBank/DDBJ whole genome shotgun (WGS) entry which is preliminary data.</text>
</comment>
<proteinExistence type="predicted"/>
<evidence type="ECO:0000313" key="3">
    <source>
        <dbReference type="Proteomes" id="UP001066276"/>
    </source>
</evidence>
<evidence type="ECO:0000313" key="2">
    <source>
        <dbReference type="EMBL" id="KAJ1087082.1"/>
    </source>
</evidence>
<name>A0AAV7L7V2_PLEWA</name>
<dbReference type="Proteomes" id="UP001066276">
    <property type="component" value="Chromosome 11"/>
</dbReference>
<reference evidence="2" key="1">
    <citation type="journal article" date="2022" name="bioRxiv">
        <title>Sequencing and chromosome-scale assembly of the giantPleurodeles waltlgenome.</title>
        <authorList>
            <person name="Brown T."/>
            <person name="Elewa A."/>
            <person name="Iarovenko S."/>
            <person name="Subramanian E."/>
            <person name="Araus A.J."/>
            <person name="Petzold A."/>
            <person name="Susuki M."/>
            <person name="Suzuki K.-i.T."/>
            <person name="Hayashi T."/>
            <person name="Toyoda A."/>
            <person name="Oliveira C."/>
            <person name="Osipova E."/>
            <person name="Leigh N.D."/>
            <person name="Simon A."/>
            <person name="Yun M.H."/>
        </authorList>
    </citation>
    <scope>NUCLEOTIDE SEQUENCE</scope>
    <source>
        <strain evidence="2">20211129_DDA</strain>
        <tissue evidence="2">Liver</tissue>
    </source>
</reference>
<organism evidence="2 3">
    <name type="scientific">Pleurodeles waltl</name>
    <name type="common">Iberian ribbed newt</name>
    <dbReference type="NCBI Taxonomy" id="8319"/>
    <lineage>
        <taxon>Eukaryota</taxon>
        <taxon>Metazoa</taxon>
        <taxon>Chordata</taxon>
        <taxon>Craniata</taxon>
        <taxon>Vertebrata</taxon>
        <taxon>Euteleostomi</taxon>
        <taxon>Amphibia</taxon>
        <taxon>Batrachia</taxon>
        <taxon>Caudata</taxon>
        <taxon>Salamandroidea</taxon>
        <taxon>Salamandridae</taxon>
        <taxon>Pleurodelinae</taxon>
        <taxon>Pleurodeles</taxon>
    </lineage>
</organism>
<gene>
    <name evidence="2" type="ORF">NDU88_000276</name>
</gene>
<accession>A0AAV7L7V2</accession>
<feature type="region of interest" description="Disordered" evidence="1">
    <location>
        <begin position="141"/>
        <end position="177"/>
    </location>
</feature>
<evidence type="ECO:0000256" key="1">
    <source>
        <dbReference type="SAM" id="MobiDB-lite"/>
    </source>
</evidence>
<dbReference type="AlphaFoldDB" id="A0AAV7L7V2"/>